<sequence length="113" mass="12671">MQIPINKEIRHYQEEIFLGLNLRQMICSGAAIAVAVAVYLGLTPLLGHETAGWVCIVAAAPIAAAGFFTYDCLTFEKFLLIVIDSTIIRNDWRLWKTENTYTKKKSGKKGDKH</sequence>
<evidence type="ECO:0000256" key="1">
    <source>
        <dbReference type="SAM" id="Phobius"/>
    </source>
</evidence>
<protein>
    <submittedName>
        <fullName evidence="2">PrgI family protein</fullName>
    </submittedName>
</protein>
<dbReference type="Proteomes" id="UP000759273">
    <property type="component" value="Unassembled WGS sequence"/>
</dbReference>
<feature type="transmembrane region" description="Helical" evidence="1">
    <location>
        <begin position="51"/>
        <end position="70"/>
    </location>
</feature>
<dbReference type="Pfam" id="PF12666">
    <property type="entry name" value="PrgI"/>
    <property type="match status" value="1"/>
</dbReference>
<evidence type="ECO:0000313" key="2">
    <source>
        <dbReference type="EMBL" id="MBS5333282.1"/>
    </source>
</evidence>
<proteinExistence type="predicted"/>
<dbReference type="EMBL" id="JAGZGG010000036">
    <property type="protein sequence ID" value="MBS5333282.1"/>
    <property type="molecule type" value="Genomic_DNA"/>
</dbReference>
<organism evidence="2 3">
    <name type="scientific">Subdoligranulum variabile</name>
    <dbReference type="NCBI Taxonomy" id="214851"/>
    <lineage>
        <taxon>Bacteria</taxon>
        <taxon>Bacillati</taxon>
        <taxon>Bacillota</taxon>
        <taxon>Clostridia</taxon>
        <taxon>Eubacteriales</taxon>
        <taxon>Oscillospiraceae</taxon>
        <taxon>Subdoligranulum</taxon>
    </lineage>
</organism>
<feature type="transmembrane region" description="Helical" evidence="1">
    <location>
        <begin position="20"/>
        <end position="39"/>
    </location>
</feature>
<keyword evidence="1" id="KW-1133">Transmembrane helix</keyword>
<accession>A0A943DEW7</accession>
<reference evidence="2" key="1">
    <citation type="submission" date="2021-02" db="EMBL/GenBank/DDBJ databases">
        <title>Infant gut strain persistence is associated with maternal origin, phylogeny, and functional potential including surface adhesion and iron acquisition.</title>
        <authorList>
            <person name="Lou Y.C."/>
        </authorList>
    </citation>
    <scope>NUCLEOTIDE SEQUENCE</scope>
    <source>
        <strain evidence="2">L3_101_000M1_dasL3_101_000M1_concoct_87</strain>
    </source>
</reference>
<gene>
    <name evidence="2" type="ORF">KHY36_12240</name>
</gene>
<evidence type="ECO:0000313" key="3">
    <source>
        <dbReference type="Proteomes" id="UP000759273"/>
    </source>
</evidence>
<keyword evidence="1" id="KW-0472">Membrane</keyword>
<comment type="caution">
    <text evidence="2">The sequence shown here is derived from an EMBL/GenBank/DDBJ whole genome shotgun (WGS) entry which is preliminary data.</text>
</comment>
<name>A0A943DEW7_9FIRM</name>
<keyword evidence="1" id="KW-0812">Transmembrane</keyword>
<dbReference type="InterPro" id="IPR024414">
    <property type="entry name" value="Uncharacterised_PrgI"/>
</dbReference>
<dbReference type="AlphaFoldDB" id="A0A943DEW7"/>